<proteinExistence type="predicted"/>
<sequence>MHYGKCYADTPMISEKIMQTAWLSRQSVRSSFKQLVHQ</sequence>
<name>A0A1N7CZJ0_9EURY</name>
<evidence type="ECO:0000313" key="2">
    <source>
        <dbReference type="Proteomes" id="UP000186914"/>
    </source>
</evidence>
<evidence type="ECO:0000313" key="1">
    <source>
        <dbReference type="EMBL" id="SIR69078.1"/>
    </source>
</evidence>
<dbReference type="EMBL" id="FTNO01000003">
    <property type="protein sequence ID" value="SIR69078.1"/>
    <property type="molecule type" value="Genomic_DNA"/>
</dbReference>
<organism evidence="1 2">
    <name type="scientific">Haladaptatus litoreus</name>
    <dbReference type="NCBI Taxonomy" id="553468"/>
    <lineage>
        <taxon>Archaea</taxon>
        <taxon>Methanobacteriati</taxon>
        <taxon>Methanobacteriota</taxon>
        <taxon>Stenosarchaea group</taxon>
        <taxon>Halobacteria</taxon>
        <taxon>Halobacteriales</taxon>
        <taxon>Haladaptataceae</taxon>
        <taxon>Haladaptatus</taxon>
    </lineage>
</organism>
<accession>A0A1N7CZJ0</accession>
<dbReference type="AlphaFoldDB" id="A0A1N7CZJ0"/>
<gene>
    <name evidence="1" type="ORF">SAMN05421858_3367</name>
</gene>
<dbReference type="Proteomes" id="UP000186914">
    <property type="component" value="Unassembled WGS sequence"/>
</dbReference>
<protein>
    <submittedName>
        <fullName evidence="1">Uncharacterized protein</fullName>
    </submittedName>
</protein>
<keyword evidence="2" id="KW-1185">Reference proteome</keyword>
<reference evidence="2" key="1">
    <citation type="submission" date="2017-01" db="EMBL/GenBank/DDBJ databases">
        <authorList>
            <person name="Varghese N."/>
            <person name="Submissions S."/>
        </authorList>
    </citation>
    <scope>NUCLEOTIDE SEQUENCE [LARGE SCALE GENOMIC DNA]</scope>
    <source>
        <strain evidence="2">CGMCC 1.7737</strain>
    </source>
</reference>